<dbReference type="GeneID" id="41975630"/>
<protein>
    <recommendedName>
        <fullName evidence="4">Proteophosphoglycan 5</fullName>
    </recommendedName>
</protein>
<evidence type="ECO:0000256" key="1">
    <source>
        <dbReference type="SAM" id="MobiDB-lite"/>
    </source>
</evidence>
<accession>A0A507AWJ6</accession>
<dbReference type="AlphaFoldDB" id="A0A507AWJ6"/>
<dbReference type="Pfam" id="PF15365">
    <property type="entry name" value="PNRC"/>
    <property type="match status" value="1"/>
</dbReference>
<evidence type="ECO:0008006" key="4">
    <source>
        <dbReference type="Google" id="ProtNLM"/>
    </source>
</evidence>
<gene>
    <name evidence="2" type="ORF">E0L32_008183</name>
</gene>
<dbReference type="GO" id="GO:0016071">
    <property type="term" value="P:mRNA metabolic process"/>
    <property type="evidence" value="ECO:0007669"/>
    <property type="project" value="UniProtKB-ARBA"/>
</dbReference>
<evidence type="ECO:0000313" key="2">
    <source>
        <dbReference type="EMBL" id="TPX10794.1"/>
    </source>
</evidence>
<dbReference type="Proteomes" id="UP000319257">
    <property type="component" value="Unassembled WGS sequence"/>
</dbReference>
<feature type="compositionally biased region" description="Polar residues" evidence="1">
    <location>
        <begin position="212"/>
        <end position="250"/>
    </location>
</feature>
<feature type="compositionally biased region" description="Polar residues" evidence="1">
    <location>
        <begin position="316"/>
        <end position="332"/>
    </location>
</feature>
<feature type="compositionally biased region" description="Low complexity" evidence="1">
    <location>
        <begin position="56"/>
        <end position="71"/>
    </location>
</feature>
<comment type="caution">
    <text evidence="2">The sequence shown here is derived from an EMBL/GenBank/DDBJ whole genome shotgun (WGS) entry which is preliminary data.</text>
</comment>
<keyword evidence="3" id="KW-1185">Reference proteome</keyword>
<dbReference type="RefSeq" id="XP_030992505.1">
    <property type="nucleotide sequence ID" value="XM_031143010.1"/>
</dbReference>
<feature type="compositionally biased region" description="Basic and acidic residues" evidence="1">
    <location>
        <begin position="175"/>
        <end position="195"/>
    </location>
</feature>
<feature type="compositionally biased region" description="Low complexity" evidence="1">
    <location>
        <begin position="103"/>
        <end position="134"/>
    </location>
</feature>
<feature type="compositionally biased region" description="Polar residues" evidence="1">
    <location>
        <begin position="20"/>
        <end position="32"/>
    </location>
</feature>
<dbReference type="OrthoDB" id="2142961at2759"/>
<dbReference type="InParanoid" id="A0A507AWJ6"/>
<organism evidence="2 3">
    <name type="scientific">Thyridium curvatum</name>
    <dbReference type="NCBI Taxonomy" id="1093900"/>
    <lineage>
        <taxon>Eukaryota</taxon>
        <taxon>Fungi</taxon>
        <taxon>Dikarya</taxon>
        <taxon>Ascomycota</taxon>
        <taxon>Pezizomycotina</taxon>
        <taxon>Sordariomycetes</taxon>
        <taxon>Sordariomycetidae</taxon>
        <taxon>Thyridiales</taxon>
        <taxon>Thyridiaceae</taxon>
        <taxon>Thyridium</taxon>
    </lineage>
</organism>
<reference evidence="2 3" key="1">
    <citation type="submission" date="2019-06" db="EMBL/GenBank/DDBJ databases">
        <title>Draft genome sequence of the filamentous fungus Phialemoniopsis curvata isolated from diesel fuel.</title>
        <authorList>
            <person name="Varaljay V.A."/>
            <person name="Lyon W.J."/>
            <person name="Crouch A.L."/>
            <person name="Drake C.E."/>
            <person name="Hollomon J.M."/>
            <person name="Nadeau L.J."/>
            <person name="Nunn H.S."/>
            <person name="Stevenson B.S."/>
            <person name="Bojanowski C.L."/>
            <person name="Crookes-Goodson W.J."/>
        </authorList>
    </citation>
    <scope>NUCLEOTIDE SEQUENCE [LARGE SCALE GENOMIC DNA]</scope>
    <source>
        <strain evidence="2 3">D216</strain>
    </source>
</reference>
<dbReference type="STRING" id="1093900.A0A507AWJ6"/>
<feature type="compositionally biased region" description="Basic residues" evidence="1">
    <location>
        <begin position="72"/>
        <end position="82"/>
    </location>
</feature>
<name>A0A507AWJ6_9PEZI</name>
<feature type="region of interest" description="Disordered" evidence="1">
    <location>
        <begin position="1"/>
        <end position="362"/>
    </location>
</feature>
<feature type="compositionally biased region" description="Basic and acidic residues" evidence="1">
    <location>
        <begin position="268"/>
        <end position="281"/>
    </location>
</feature>
<feature type="compositionally biased region" description="Polar residues" evidence="1">
    <location>
        <begin position="282"/>
        <end position="294"/>
    </location>
</feature>
<dbReference type="InterPro" id="IPR028322">
    <property type="entry name" value="PNRC-like_rgn"/>
</dbReference>
<proteinExistence type="predicted"/>
<feature type="compositionally biased region" description="Polar residues" evidence="1">
    <location>
        <begin position="349"/>
        <end position="359"/>
    </location>
</feature>
<evidence type="ECO:0000313" key="3">
    <source>
        <dbReference type="Proteomes" id="UP000319257"/>
    </source>
</evidence>
<sequence>MQTTNLHSKQTPGRRRQARRSNQSPAQRNYASENDMPDPTFHHQELPDGGPATPLKSNSNSPAPASTSNNKSSKRNGNKSRPKNVSTSPAPMKQGRRTPPQTGGPKSASAAAFAGATFHASPAPSSLPIPSFFAKTATESPRDRPPNNNTGAELSPPLSDAEVSSPGPRSPPVKAPREESPLDIFFRADRAEKQKARSNSGLGSAIGPFSPPQTLSPQESNPFVTGSTSQQGRRPQFQRKASNGISTTELDGTPGKPMGPAFSTPYSERIKAARSSERSADNQHSPLPQRNPASDASDALKRFLFSGQQPAAAPHHSTNGSFNTPSAASVQPTRAAMPEVQHVYATSPAHHTSQNQRSANVVAMEDSLRQILKLDSSLSLGSPTSHRS</sequence>
<dbReference type="EMBL" id="SKBQ01000053">
    <property type="protein sequence ID" value="TPX10794.1"/>
    <property type="molecule type" value="Genomic_DNA"/>
</dbReference>
<feature type="compositionally biased region" description="Polar residues" evidence="1">
    <location>
        <begin position="1"/>
        <end position="11"/>
    </location>
</feature>